<organism evidence="3 4">
    <name type="scientific">Acaulospora morrowiae</name>
    <dbReference type="NCBI Taxonomy" id="94023"/>
    <lineage>
        <taxon>Eukaryota</taxon>
        <taxon>Fungi</taxon>
        <taxon>Fungi incertae sedis</taxon>
        <taxon>Mucoromycota</taxon>
        <taxon>Glomeromycotina</taxon>
        <taxon>Glomeromycetes</taxon>
        <taxon>Diversisporales</taxon>
        <taxon>Acaulosporaceae</taxon>
        <taxon>Acaulospora</taxon>
    </lineage>
</organism>
<feature type="region of interest" description="Disordered" evidence="1">
    <location>
        <begin position="221"/>
        <end position="298"/>
    </location>
</feature>
<keyword evidence="2" id="KW-0812">Transmembrane</keyword>
<dbReference type="EMBL" id="CAJVPV010000955">
    <property type="protein sequence ID" value="CAG8481028.1"/>
    <property type="molecule type" value="Genomic_DNA"/>
</dbReference>
<accession>A0A9N8ZAT8</accession>
<name>A0A9N8ZAT8_9GLOM</name>
<evidence type="ECO:0000313" key="4">
    <source>
        <dbReference type="Proteomes" id="UP000789342"/>
    </source>
</evidence>
<evidence type="ECO:0000256" key="1">
    <source>
        <dbReference type="SAM" id="MobiDB-lite"/>
    </source>
</evidence>
<comment type="caution">
    <text evidence="3">The sequence shown here is derived from an EMBL/GenBank/DDBJ whole genome shotgun (WGS) entry which is preliminary data.</text>
</comment>
<dbReference type="OrthoDB" id="10663522at2759"/>
<feature type="compositionally biased region" description="Low complexity" evidence="1">
    <location>
        <begin position="221"/>
        <end position="232"/>
    </location>
</feature>
<keyword evidence="4" id="KW-1185">Reference proteome</keyword>
<dbReference type="Proteomes" id="UP000789342">
    <property type="component" value="Unassembled WGS sequence"/>
</dbReference>
<proteinExistence type="predicted"/>
<sequence length="390" mass="43071">MPIIKNKKIKELEIANPTSSTSSIVAATIASIPTFTGTTSIDNNSQATYDDESVFLIIGLIVGVTIIGCILACLYRRRRIQKFMMNRSLRNTSVGSKIVMHKTDEKRSPGTINITDHFKEDIEIDDGPQEEPSNISLFSNMKLPPTTALPPIPTEAQLPHSRSTSLTKADINDSMRVKSVKRTKSLDQTINGLPKFNYPPLPRHALTPPASFRIRNATNASSTSISSLNGNNVIFVPPPPTRLRDADDLLPSPTSSSTTSRKSSENHSQKPSQTSTTYESNINNDKNGKATRKRNEDTNYTIDRNHFVSLPKVETINKNLSINFEQLSIFKDEVTLNKVNTNGVGERDDLNNGVNKLSKLGDNNTTKEGDKNVEVLVINNGTGKLYNEYI</sequence>
<reference evidence="3" key="1">
    <citation type="submission" date="2021-06" db="EMBL/GenBank/DDBJ databases">
        <authorList>
            <person name="Kallberg Y."/>
            <person name="Tangrot J."/>
            <person name="Rosling A."/>
        </authorList>
    </citation>
    <scope>NUCLEOTIDE SEQUENCE</scope>
    <source>
        <strain evidence="3">CL551</strain>
    </source>
</reference>
<evidence type="ECO:0000313" key="3">
    <source>
        <dbReference type="EMBL" id="CAG8481028.1"/>
    </source>
</evidence>
<protein>
    <submittedName>
        <fullName evidence="3">16576_t:CDS:1</fullName>
    </submittedName>
</protein>
<feature type="region of interest" description="Disordered" evidence="1">
    <location>
        <begin position="152"/>
        <end position="204"/>
    </location>
</feature>
<feature type="transmembrane region" description="Helical" evidence="2">
    <location>
        <begin position="21"/>
        <end position="41"/>
    </location>
</feature>
<keyword evidence="2" id="KW-0472">Membrane</keyword>
<feature type="transmembrane region" description="Helical" evidence="2">
    <location>
        <begin position="53"/>
        <end position="75"/>
    </location>
</feature>
<gene>
    <name evidence="3" type="ORF">AMORRO_LOCUS2306</name>
</gene>
<dbReference type="AlphaFoldDB" id="A0A9N8ZAT8"/>
<feature type="compositionally biased region" description="Low complexity" evidence="1">
    <location>
        <begin position="252"/>
        <end position="261"/>
    </location>
</feature>
<keyword evidence="2" id="KW-1133">Transmembrane helix</keyword>
<evidence type="ECO:0000256" key="2">
    <source>
        <dbReference type="SAM" id="Phobius"/>
    </source>
</evidence>
<feature type="compositionally biased region" description="Polar residues" evidence="1">
    <location>
        <begin position="269"/>
        <end position="285"/>
    </location>
</feature>